<evidence type="ECO:0000313" key="4">
    <source>
        <dbReference type="Proteomes" id="UP000258928"/>
    </source>
</evidence>
<comment type="caution">
    <text evidence="3">The sequence shown here is derived from an EMBL/GenBank/DDBJ whole genome shotgun (WGS) entry which is preliminary data.</text>
</comment>
<dbReference type="PANTHER" id="PTHR48081:SF6">
    <property type="entry name" value="PEPTIDASE S9 PROLYL OLIGOPEPTIDASE CATALYTIC DOMAIN-CONTAINING PROTEIN"/>
    <property type="match status" value="1"/>
</dbReference>
<dbReference type="InterPro" id="IPR050300">
    <property type="entry name" value="GDXG_lipolytic_enzyme"/>
</dbReference>
<dbReference type="Proteomes" id="UP000258928">
    <property type="component" value="Unassembled WGS sequence"/>
</dbReference>
<dbReference type="InterPro" id="IPR049492">
    <property type="entry name" value="BD-FAE-like_dom"/>
</dbReference>
<dbReference type="InterPro" id="IPR029058">
    <property type="entry name" value="AB_hydrolase_fold"/>
</dbReference>
<dbReference type="SUPFAM" id="SSF53474">
    <property type="entry name" value="alpha/beta-Hydrolases"/>
    <property type="match status" value="1"/>
</dbReference>
<dbReference type="AlphaFoldDB" id="A0ABD7P995"/>
<proteinExistence type="predicted"/>
<accession>A0ABD7P995</accession>
<dbReference type="GO" id="GO:0016787">
    <property type="term" value="F:hydrolase activity"/>
    <property type="evidence" value="ECO:0007669"/>
    <property type="project" value="UniProtKB-KW"/>
</dbReference>
<dbReference type="Pfam" id="PF20434">
    <property type="entry name" value="BD-FAE"/>
    <property type="match status" value="1"/>
</dbReference>
<feature type="domain" description="BD-FAE-like" evidence="2">
    <location>
        <begin position="26"/>
        <end position="245"/>
    </location>
</feature>
<evidence type="ECO:0000256" key="1">
    <source>
        <dbReference type="ARBA" id="ARBA00022801"/>
    </source>
</evidence>
<evidence type="ECO:0000313" key="3">
    <source>
        <dbReference type="EMBL" id="SXF96387.1"/>
    </source>
</evidence>
<reference evidence="3 4" key="1">
    <citation type="submission" date="2018-08" db="EMBL/GenBank/DDBJ databases">
        <authorList>
            <consortium name="Pathogen Informatics"/>
        </authorList>
    </citation>
    <scope>NUCLEOTIDE SEQUENCE [LARGE SCALE GENOMIC DNA]</scope>
    <source>
        <strain evidence="3 4">EuSCAPE_TR218</strain>
    </source>
</reference>
<keyword evidence="1" id="KW-0378">Hydrolase</keyword>
<name>A0ABD7P995_KLEVA</name>
<dbReference type="PANTHER" id="PTHR48081">
    <property type="entry name" value="AB HYDROLASE SUPERFAMILY PROTEIN C4A8.06C"/>
    <property type="match status" value="1"/>
</dbReference>
<sequence>MQSNKIKINDTSYFTTYLLESKISMNTYKKRPALIVCPGGAYLFKATKEGESVAIEFLSRGYNTFILNYSTLFPDRESFEMRSGENSDILYPKQVIELLEVINIVKKNSDEWGIDKDKIFILGFSAGGHVAGSVAVHWNNNAMLQYLTFIPENEELKPSGVILCYPMLNGDILKYIQTDERKEISNQHSYIKKVIGGLENSQDHKMHGLDLSQFITSETPPIFLWHTTEDRITRAEDTTLFVSRLLKEGVPCEYHLFMKGKHGMGLCNSVAAKNSSDINESCSYWINLADNWMRGIKK</sequence>
<protein>
    <submittedName>
        <fullName evidence="3">Endo-1,4-beta-xylanase</fullName>
    </submittedName>
</protein>
<evidence type="ECO:0000259" key="2">
    <source>
        <dbReference type="Pfam" id="PF20434"/>
    </source>
</evidence>
<organism evidence="3 4">
    <name type="scientific">Klebsiella variicola</name>
    <dbReference type="NCBI Taxonomy" id="244366"/>
    <lineage>
        <taxon>Bacteria</taxon>
        <taxon>Pseudomonadati</taxon>
        <taxon>Pseudomonadota</taxon>
        <taxon>Gammaproteobacteria</taxon>
        <taxon>Enterobacterales</taxon>
        <taxon>Enterobacteriaceae</taxon>
        <taxon>Klebsiella/Raoultella group</taxon>
        <taxon>Klebsiella</taxon>
        <taxon>Klebsiella pneumoniae complex</taxon>
    </lineage>
</organism>
<dbReference type="RefSeq" id="WP_109956565.1">
    <property type="nucleotide sequence ID" value="NZ_CABHJJ010000018.1"/>
</dbReference>
<dbReference type="Gene3D" id="3.40.50.1820">
    <property type="entry name" value="alpha/beta hydrolase"/>
    <property type="match status" value="1"/>
</dbReference>
<dbReference type="EMBL" id="UKAS01000011">
    <property type="protein sequence ID" value="SXF96387.1"/>
    <property type="molecule type" value="Genomic_DNA"/>
</dbReference>
<gene>
    <name evidence="3" type="ORF">SAMEA3729809_03474</name>
</gene>